<evidence type="ECO:0000256" key="2">
    <source>
        <dbReference type="SAM" id="Coils"/>
    </source>
</evidence>
<dbReference type="Gene3D" id="1.20.1270.60">
    <property type="entry name" value="Arfaptin homology (AH) domain/BAR domain"/>
    <property type="match status" value="1"/>
</dbReference>
<dbReference type="InterPro" id="IPR028565">
    <property type="entry name" value="MHD"/>
</dbReference>
<feature type="coiled-coil region" evidence="2">
    <location>
        <begin position="201"/>
        <end position="228"/>
    </location>
</feature>
<dbReference type="Pfam" id="PF10291">
    <property type="entry name" value="muHD"/>
    <property type="match status" value="1"/>
</dbReference>
<dbReference type="Proteomes" id="UP000320475">
    <property type="component" value="Unassembled WGS sequence"/>
</dbReference>
<feature type="region of interest" description="Disordered" evidence="3">
    <location>
        <begin position="429"/>
        <end position="458"/>
    </location>
</feature>
<dbReference type="GO" id="GO:0006897">
    <property type="term" value="P:endocytosis"/>
    <property type="evidence" value="ECO:0007669"/>
    <property type="project" value="UniProtKB-KW"/>
</dbReference>
<keyword evidence="2" id="KW-0175">Coiled coil</keyword>
<proteinExistence type="predicted"/>
<reference evidence="6 7" key="1">
    <citation type="journal article" date="2019" name="Sci. Rep.">
        <title>Comparative genomics of chytrid fungi reveal insights into the obligate biotrophic and pathogenic lifestyle of Synchytrium endobioticum.</title>
        <authorList>
            <person name="van de Vossenberg B.T.L.H."/>
            <person name="Warris S."/>
            <person name="Nguyen H.D.T."/>
            <person name="van Gent-Pelzer M.P.E."/>
            <person name="Joly D.L."/>
            <person name="van de Geest H.C."/>
            <person name="Bonants P.J.M."/>
            <person name="Smith D.S."/>
            <person name="Levesque C.A."/>
            <person name="van der Lee T.A.J."/>
        </authorList>
    </citation>
    <scope>NUCLEOTIDE SEQUENCE [LARGE SCALE GENOMIC DNA]</scope>
    <source>
        <strain evidence="6 7">LEV6574</strain>
    </source>
</reference>
<dbReference type="EMBL" id="QEAM01000066">
    <property type="protein sequence ID" value="TPX47889.1"/>
    <property type="molecule type" value="Genomic_DNA"/>
</dbReference>
<comment type="caution">
    <text evidence="6">The sequence shown here is derived from an EMBL/GenBank/DDBJ whole genome shotgun (WGS) entry which is preliminary data.</text>
</comment>
<dbReference type="OrthoDB" id="27823at2759"/>
<evidence type="ECO:0000256" key="1">
    <source>
        <dbReference type="ARBA" id="ARBA00022583"/>
    </source>
</evidence>
<evidence type="ECO:0000313" key="6">
    <source>
        <dbReference type="EMBL" id="TPX47889.1"/>
    </source>
</evidence>
<sequence>MQRELPWSTLTFPEIIEQFKKWTSMMKESFSRLSDMMDRQESITEIFTQRLNNFKQELVQDVNSTIFFWCTVYALMSAGAFWLFTHNRSCRLENLLREHNELLKRQNQLLERQNQLVTGTKTLEGTDSDSAIKCLGNANDGSSSRDTRIDRAVRTLGRRPNRKLEVASRKFQGRRMRFVESFSFEKPRESVEILLKRLRKGRAIEEEVAEYFRERAQIEERYADELRRLSKKQPTTDKEHFGTFAPVWEQVLLATAEVATLHSSLAHFLSDKIDKPLRTRGETDPDWSKLRLYENDFVKRTREYEDKVQKAAKLDGKKRPAGSGFMASRAEKRLNEATTGAEQARIQWNNEAVQLFDKFQRMEDNRLNLLKRYMTEYATFDAQNAQARALVPDKTLAMAVSFDVENEIDQFCAIKGNINKSGSVPSVTALGGSSRSASFSQRSTSGQQSINGQQSTNREMSINGVETTNGQQTINGQQITTPALTVPMTRPADADAVAANDLASPHVDGEGYTIRPQSMGNNTWAFETASNVGDDDDTASISSQPRFNFNIKKDAIIEEDGFNTMRVMAANLRNTTQSTKGTRRGDERPGSIAGLSSASSEPTPLDELFGNAMQEGNESSPPVPPFKAVIKETINALLRNGSVDRLLLVGDISIVLPQTVPPPRGTVVLRLINASSLEKAVPNTTYLRALDTMPGDYVLSLDALRAALGKEVPIIKYQVKANAWGGDSLIPFIMIPFWKVELGSTSLVVAYRHNSKTGIAGITLKDVQVVVNIDGPPELAFGDVQTKPPGIFSADRKALLWKLGDVTPSLTHDSTDGEAPTEKLVAKFETPGGIAAGGSIAARFTAEGSILSDIGLEFVPDARFEVSRASIGEFVRKIVAGKYGAAG</sequence>
<gene>
    <name evidence="6" type="ORF">SeLEV6574_g02396</name>
</gene>
<keyword evidence="1" id="KW-0254">Endocytosis</keyword>
<dbReference type="PANTHER" id="PTHR23065">
    <property type="entry name" value="PROLINE-SERINE-THREONINE PHOSPHATASE INTERACTING PROTEIN 1"/>
    <property type="match status" value="1"/>
</dbReference>
<feature type="transmembrane region" description="Helical" evidence="4">
    <location>
        <begin position="66"/>
        <end position="84"/>
    </location>
</feature>
<dbReference type="InterPro" id="IPR001060">
    <property type="entry name" value="FCH_dom"/>
</dbReference>
<feature type="domain" description="MHD" evidence="5">
    <location>
        <begin position="623"/>
        <end position="886"/>
    </location>
</feature>
<organism evidence="6 7">
    <name type="scientific">Synchytrium endobioticum</name>
    <dbReference type="NCBI Taxonomy" id="286115"/>
    <lineage>
        <taxon>Eukaryota</taxon>
        <taxon>Fungi</taxon>
        <taxon>Fungi incertae sedis</taxon>
        <taxon>Chytridiomycota</taxon>
        <taxon>Chytridiomycota incertae sedis</taxon>
        <taxon>Chytridiomycetes</taxon>
        <taxon>Synchytriales</taxon>
        <taxon>Synchytriaceae</taxon>
        <taxon>Synchytrium</taxon>
    </lineage>
</organism>
<dbReference type="SMART" id="SM00055">
    <property type="entry name" value="FCH"/>
    <property type="match status" value="1"/>
</dbReference>
<dbReference type="GO" id="GO:0032185">
    <property type="term" value="P:septin cytoskeleton organization"/>
    <property type="evidence" value="ECO:0007669"/>
    <property type="project" value="TreeGrafter"/>
</dbReference>
<feature type="compositionally biased region" description="Polar residues" evidence="3">
    <location>
        <begin position="448"/>
        <end position="458"/>
    </location>
</feature>
<dbReference type="Pfam" id="PF00611">
    <property type="entry name" value="FCH"/>
    <property type="match status" value="1"/>
</dbReference>
<dbReference type="InterPro" id="IPR027267">
    <property type="entry name" value="AH/BAR_dom_sf"/>
</dbReference>
<evidence type="ECO:0000256" key="3">
    <source>
        <dbReference type="SAM" id="MobiDB-lite"/>
    </source>
</evidence>
<dbReference type="GO" id="GO:0005886">
    <property type="term" value="C:plasma membrane"/>
    <property type="evidence" value="ECO:0007669"/>
    <property type="project" value="TreeGrafter"/>
</dbReference>
<dbReference type="GO" id="GO:0030139">
    <property type="term" value="C:endocytic vesicle"/>
    <property type="evidence" value="ECO:0007669"/>
    <property type="project" value="TreeGrafter"/>
</dbReference>
<dbReference type="InterPro" id="IPR018808">
    <property type="entry name" value="Muniscin_C"/>
</dbReference>
<protein>
    <recommendedName>
        <fullName evidence="5">MHD domain-containing protein</fullName>
    </recommendedName>
</protein>
<evidence type="ECO:0000313" key="7">
    <source>
        <dbReference type="Proteomes" id="UP000320475"/>
    </source>
</evidence>
<dbReference type="AlphaFoldDB" id="A0A507D8G1"/>
<dbReference type="PROSITE" id="PS51072">
    <property type="entry name" value="MHD"/>
    <property type="match status" value="1"/>
</dbReference>
<feature type="region of interest" description="Disordered" evidence="3">
    <location>
        <begin position="572"/>
        <end position="604"/>
    </location>
</feature>
<keyword evidence="4" id="KW-1133">Transmembrane helix</keyword>
<name>A0A507D8G1_9FUNG</name>
<keyword evidence="4" id="KW-0472">Membrane</keyword>
<feature type="compositionally biased region" description="Low complexity" evidence="3">
    <location>
        <begin position="431"/>
        <end position="447"/>
    </location>
</feature>
<dbReference type="PANTHER" id="PTHR23065:SF54">
    <property type="entry name" value="SUPPRESSOR OF YEAST PROFILIN DELETION"/>
    <property type="match status" value="1"/>
</dbReference>
<evidence type="ECO:0000256" key="4">
    <source>
        <dbReference type="SAM" id="Phobius"/>
    </source>
</evidence>
<dbReference type="GO" id="GO:0032153">
    <property type="term" value="C:cell division site"/>
    <property type="evidence" value="ECO:0007669"/>
    <property type="project" value="TreeGrafter"/>
</dbReference>
<keyword evidence="4" id="KW-0812">Transmembrane</keyword>
<dbReference type="SUPFAM" id="SSF103657">
    <property type="entry name" value="BAR/IMD domain-like"/>
    <property type="match status" value="1"/>
</dbReference>
<evidence type="ECO:0000259" key="5">
    <source>
        <dbReference type="PROSITE" id="PS51072"/>
    </source>
</evidence>
<accession>A0A507D8G1</accession>